<feature type="transmembrane region" description="Helical" evidence="6">
    <location>
        <begin position="177"/>
        <end position="200"/>
    </location>
</feature>
<evidence type="ECO:0000256" key="2">
    <source>
        <dbReference type="ARBA" id="ARBA00022448"/>
    </source>
</evidence>
<evidence type="ECO:0000313" key="8">
    <source>
        <dbReference type="EMBL" id="ORX47518.1"/>
    </source>
</evidence>
<proteinExistence type="predicted"/>
<dbReference type="STRING" id="101127.A0A1X2G890"/>
<evidence type="ECO:0000256" key="3">
    <source>
        <dbReference type="ARBA" id="ARBA00022692"/>
    </source>
</evidence>
<dbReference type="Gene3D" id="1.20.1250.20">
    <property type="entry name" value="MFS general substrate transporter like domains"/>
    <property type="match status" value="2"/>
</dbReference>
<feature type="transmembrane region" description="Helical" evidence="6">
    <location>
        <begin position="352"/>
        <end position="371"/>
    </location>
</feature>
<dbReference type="InterPro" id="IPR036259">
    <property type="entry name" value="MFS_trans_sf"/>
</dbReference>
<keyword evidence="5 6" id="KW-0472">Membrane</keyword>
<feature type="transmembrane region" description="Helical" evidence="6">
    <location>
        <begin position="383"/>
        <end position="405"/>
    </location>
</feature>
<dbReference type="PROSITE" id="PS50850">
    <property type="entry name" value="MFS"/>
    <property type="match status" value="1"/>
</dbReference>
<evidence type="ECO:0000256" key="5">
    <source>
        <dbReference type="ARBA" id="ARBA00023136"/>
    </source>
</evidence>
<dbReference type="SUPFAM" id="SSF103473">
    <property type="entry name" value="MFS general substrate transporter"/>
    <property type="match status" value="1"/>
</dbReference>
<name>A0A1X2G890_9FUNG</name>
<dbReference type="InterPro" id="IPR011701">
    <property type="entry name" value="MFS"/>
</dbReference>
<evidence type="ECO:0000256" key="1">
    <source>
        <dbReference type="ARBA" id="ARBA00004141"/>
    </source>
</evidence>
<dbReference type="Pfam" id="PF07690">
    <property type="entry name" value="MFS_1"/>
    <property type="match status" value="1"/>
</dbReference>
<dbReference type="EMBL" id="MCGT01000033">
    <property type="protein sequence ID" value="ORX47518.1"/>
    <property type="molecule type" value="Genomic_DNA"/>
</dbReference>
<dbReference type="Proteomes" id="UP000242146">
    <property type="component" value="Unassembled WGS sequence"/>
</dbReference>
<dbReference type="InterPro" id="IPR020846">
    <property type="entry name" value="MFS_dom"/>
</dbReference>
<dbReference type="OrthoDB" id="6730379at2759"/>
<accession>A0A1X2G890</accession>
<gene>
    <name evidence="8" type="ORF">DM01DRAFT_1339149</name>
</gene>
<feature type="transmembrane region" description="Helical" evidence="6">
    <location>
        <begin position="412"/>
        <end position="431"/>
    </location>
</feature>
<feature type="transmembrane region" description="Helical" evidence="6">
    <location>
        <begin position="90"/>
        <end position="108"/>
    </location>
</feature>
<dbReference type="PANTHER" id="PTHR43791">
    <property type="entry name" value="PERMEASE-RELATED"/>
    <property type="match status" value="1"/>
</dbReference>
<evidence type="ECO:0000259" key="7">
    <source>
        <dbReference type="PROSITE" id="PS50850"/>
    </source>
</evidence>
<keyword evidence="2" id="KW-0813">Transport</keyword>
<sequence>MSVQEITLKEKLQISEDEYKHTEKKDIDEPSPPPPYVKSDVEKRLVRRMLWILLPFVWAVIFVTFVDKALLSVSAVYGLMEDAHLSDSQFSWVAAVVFLGYLVFQIPNNILIQRLRLSKYLGTLLLIWGVVVIATAFANSFEQLMGLRFLLGAFESGCYPIVYIILNALFRRSEQHFVYAFTIVSAGTGALIGTALGYVVILTLDYKEFGTMGVWRAWRWAYFIFGMVTIGVGVAVFFLLPDTPYAKLFKLNEEEKKVVQDRTLDNMTTRTYTIKRAHIFEALSEFNFYASGLVNLLLSMANAGMIAYAVILVKSFGFSPMIATAMQMPSGAVGAIFALLASLSIRVTGQQFYCCVAFLCITVLGFIILLAAESTAGKMTGFYLTWALSGSIAIQLAVVSSNIIGYTKKVTYYGFYVAAGTVGSFLGPFLMVPSQNFVGGYGGYIGCCTVATILLLSMRWLMNRENQKRRANPVPPPVLDENGVPPDLTDKENLAHIYKL</sequence>
<comment type="subcellular location">
    <subcellularLocation>
        <location evidence="1">Membrane</location>
        <topology evidence="1">Multi-pass membrane protein</topology>
    </subcellularLocation>
</comment>
<keyword evidence="4 6" id="KW-1133">Transmembrane helix</keyword>
<reference evidence="8 9" key="1">
    <citation type="submission" date="2016-07" db="EMBL/GenBank/DDBJ databases">
        <title>Pervasive Adenine N6-methylation of Active Genes in Fungi.</title>
        <authorList>
            <consortium name="DOE Joint Genome Institute"/>
            <person name="Mondo S.J."/>
            <person name="Dannebaum R.O."/>
            <person name="Kuo R.C."/>
            <person name="Labutti K."/>
            <person name="Haridas S."/>
            <person name="Kuo A."/>
            <person name="Salamov A."/>
            <person name="Ahrendt S.R."/>
            <person name="Lipzen A."/>
            <person name="Sullivan W."/>
            <person name="Andreopoulos W.B."/>
            <person name="Clum A."/>
            <person name="Lindquist E."/>
            <person name="Daum C."/>
            <person name="Ramamoorthy G.K."/>
            <person name="Gryganskyi A."/>
            <person name="Culley D."/>
            <person name="Magnuson J.K."/>
            <person name="James T.Y."/>
            <person name="O'Malley M.A."/>
            <person name="Stajich J.E."/>
            <person name="Spatafora J.W."/>
            <person name="Visel A."/>
            <person name="Grigoriev I.V."/>
        </authorList>
    </citation>
    <scope>NUCLEOTIDE SEQUENCE [LARGE SCALE GENOMIC DNA]</scope>
    <source>
        <strain evidence="8 9">NRRL 3301</strain>
    </source>
</reference>
<feature type="transmembrane region" description="Helical" evidence="6">
    <location>
        <begin position="147"/>
        <end position="170"/>
    </location>
</feature>
<comment type="caution">
    <text evidence="8">The sequence shown here is derived from an EMBL/GenBank/DDBJ whole genome shotgun (WGS) entry which is preliminary data.</text>
</comment>
<dbReference type="GO" id="GO:0022857">
    <property type="term" value="F:transmembrane transporter activity"/>
    <property type="evidence" value="ECO:0007669"/>
    <property type="project" value="InterPro"/>
</dbReference>
<evidence type="ECO:0000256" key="6">
    <source>
        <dbReference type="SAM" id="Phobius"/>
    </source>
</evidence>
<feature type="transmembrane region" description="Helical" evidence="6">
    <location>
        <begin position="120"/>
        <end position="141"/>
    </location>
</feature>
<evidence type="ECO:0000313" key="9">
    <source>
        <dbReference type="Proteomes" id="UP000242146"/>
    </source>
</evidence>
<keyword evidence="3 6" id="KW-0812">Transmembrane</keyword>
<feature type="transmembrane region" description="Helical" evidence="6">
    <location>
        <begin position="49"/>
        <end position="70"/>
    </location>
</feature>
<feature type="transmembrane region" description="Helical" evidence="6">
    <location>
        <begin position="443"/>
        <end position="462"/>
    </location>
</feature>
<feature type="domain" description="Major facilitator superfamily (MFS) profile" evidence="7">
    <location>
        <begin position="53"/>
        <end position="466"/>
    </location>
</feature>
<protein>
    <submittedName>
        <fullName evidence="8">MFS general substrate transporter</fullName>
    </submittedName>
</protein>
<keyword evidence="9" id="KW-1185">Reference proteome</keyword>
<feature type="transmembrane region" description="Helical" evidence="6">
    <location>
        <begin position="317"/>
        <end position="340"/>
    </location>
</feature>
<organism evidence="8 9">
    <name type="scientific">Hesseltinella vesiculosa</name>
    <dbReference type="NCBI Taxonomy" id="101127"/>
    <lineage>
        <taxon>Eukaryota</taxon>
        <taxon>Fungi</taxon>
        <taxon>Fungi incertae sedis</taxon>
        <taxon>Mucoromycota</taxon>
        <taxon>Mucoromycotina</taxon>
        <taxon>Mucoromycetes</taxon>
        <taxon>Mucorales</taxon>
        <taxon>Cunninghamellaceae</taxon>
        <taxon>Hesseltinella</taxon>
    </lineage>
</organism>
<evidence type="ECO:0000256" key="4">
    <source>
        <dbReference type="ARBA" id="ARBA00022989"/>
    </source>
</evidence>
<dbReference type="AlphaFoldDB" id="A0A1X2G890"/>
<dbReference type="PANTHER" id="PTHR43791:SF36">
    <property type="entry name" value="TRANSPORTER, PUTATIVE (AFU_ORTHOLOGUE AFUA_6G08340)-RELATED"/>
    <property type="match status" value="1"/>
</dbReference>
<feature type="transmembrane region" description="Helical" evidence="6">
    <location>
        <begin position="220"/>
        <end position="240"/>
    </location>
</feature>
<feature type="transmembrane region" description="Helical" evidence="6">
    <location>
        <begin position="286"/>
        <end position="311"/>
    </location>
</feature>
<dbReference type="GO" id="GO:0016020">
    <property type="term" value="C:membrane"/>
    <property type="evidence" value="ECO:0007669"/>
    <property type="project" value="UniProtKB-SubCell"/>
</dbReference>